<proteinExistence type="predicted"/>
<evidence type="ECO:0000313" key="2">
    <source>
        <dbReference type="Proteomes" id="UP000034085"/>
    </source>
</evidence>
<dbReference type="PATRIC" id="fig|1261127.3.peg.5733"/>
<dbReference type="EMBL" id="CP011133">
    <property type="protein sequence ID" value="AKE62303.1"/>
    <property type="molecule type" value="Genomic_DNA"/>
</dbReference>
<dbReference type="AlphaFoldDB" id="A0A0F6RJ49"/>
<dbReference type="KEGG" id="cama:F384_27600"/>
<gene>
    <name evidence="1" type="ORF">F384_27600</name>
</gene>
<dbReference type="HOGENOM" id="CLU_2300808_0_0_6"/>
<accession>A0A0F6RJ49</accession>
<keyword evidence="1" id="KW-0614">Plasmid</keyword>
<evidence type="ECO:0000313" key="1">
    <source>
        <dbReference type="EMBL" id="AKE62303.1"/>
    </source>
</evidence>
<sequence>MSNLIAVRNDEVSASEFEDDMVIIVITDEQSEDVEVISDLDDLFVEAEVVVIDGDDLEGDDDIEEYYSSENNYEVSVDDMLFDNTVGEHLMDCGFFGTQG</sequence>
<geneLocation type="plasmid" evidence="1">
    <name>unnamed</name>
</geneLocation>
<organism evidence="1 2">
    <name type="scientific">Citrobacter amalonaticus Y19</name>
    <dbReference type="NCBI Taxonomy" id="1261127"/>
    <lineage>
        <taxon>Bacteria</taxon>
        <taxon>Pseudomonadati</taxon>
        <taxon>Pseudomonadota</taxon>
        <taxon>Gammaproteobacteria</taxon>
        <taxon>Enterobacterales</taxon>
        <taxon>Enterobacteriaceae</taxon>
        <taxon>Citrobacter</taxon>
    </lineage>
</organism>
<dbReference type="RefSeq" id="WP_046499396.1">
    <property type="nucleotide sequence ID" value="NZ_CP011133.1"/>
</dbReference>
<dbReference type="OrthoDB" id="6627126at2"/>
<reference evidence="1 2" key="1">
    <citation type="submission" date="2015-03" db="EMBL/GenBank/DDBJ databases">
        <title>Complete genome sequence of Citrobacter amalonaticus Y19.</title>
        <authorList>
            <person name="Park S."/>
        </authorList>
    </citation>
    <scope>NUCLEOTIDE SEQUENCE [LARGE SCALE GENOMIC DNA]</scope>
    <source>
        <strain evidence="1 2">Y19</strain>
        <plasmid evidence="2">Plasmid</plasmid>
    </source>
</reference>
<name>A0A0F6RJ49_CITAM</name>
<protein>
    <submittedName>
        <fullName evidence="1">Uncharacterized protein</fullName>
    </submittedName>
</protein>
<dbReference type="Proteomes" id="UP000034085">
    <property type="component" value="Plasmid"/>
</dbReference>